<organism evidence="2 3">
    <name type="scientific">Parathielavia hyrcaniae</name>
    <dbReference type="NCBI Taxonomy" id="113614"/>
    <lineage>
        <taxon>Eukaryota</taxon>
        <taxon>Fungi</taxon>
        <taxon>Dikarya</taxon>
        <taxon>Ascomycota</taxon>
        <taxon>Pezizomycotina</taxon>
        <taxon>Sordariomycetes</taxon>
        <taxon>Sordariomycetidae</taxon>
        <taxon>Sordariales</taxon>
        <taxon>Chaetomiaceae</taxon>
        <taxon>Parathielavia</taxon>
    </lineage>
</organism>
<dbReference type="AlphaFoldDB" id="A0AAN6PYN1"/>
<evidence type="ECO:0000313" key="2">
    <source>
        <dbReference type="EMBL" id="KAK4100380.1"/>
    </source>
</evidence>
<keyword evidence="1" id="KW-1133">Transmembrane helix</keyword>
<dbReference type="Proteomes" id="UP001305647">
    <property type="component" value="Unassembled WGS sequence"/>
</dbReference>
<gene>
    <name evidence="2" type="ORF">N658DRAFT_101775</name>
</gene>
<evidence type="ECO:0000256" key="1">
    <source>
        <dbReference type="SAM" id="Phobius"/>
    </source>
</evidence>
<accession>A0AAN6PYN1</accession>
<keyword evidence="1" id="KW-0472">Membrane</keyword>
<proteinExistence type="predicted"/>
<evidence type="ECO:0000313" key="3">
    <source>
        <dbReference type="Proteomes" id="UP001305647"/>
    </source>
</evidence>
<dbReference type="EMBL" id="MU863641">
    <property type="protein sequence ID" value="KAK4100380.1"/>
    <property type="molecule type" value="Genomic_DNA"/>
</dbReference>
<feature type="transmembrane region" description="Helical" evidence="1">
    <location>
        <begin position="15"/>
        <end position="35"/>
    </location>
</feature>
<reference evidence="2" key="1">
    <citation type="journal article" date="2023" name="Mol. Phylogenet. Evol.">
        <title>Genome-scale phylogeny and comparative genomics of the fungal order Sordariales.</title>
        <authorList>
            <person name="Hensen N."/>
            <person name="Bonometti L."/>
            <person name="Westerberg I."/>
            <person name="Brannstrom I.O."/>
            <person name="Guillou S."/>
            <person name="Cros-Aarteil S."/>
            <person name="Calhoun S."/>
            <person name="Haridas S."/>
            <person name="Kuo A."/>
            <person name="Mondo S."/>
            <person name="Pangilinan J."/>
            <person name="Riley R."/>
            <person name="LaButti K."/>
            <person name="Andreopoulos B."/>
            <person name="Lipzen A."/>
            <person name="Chen C."/>
            <person name="Yan M."/>
            <person name="Daum C."/>
            <person name="Ng V."/>
            <person name="Clum A."/>
            <person name="Steindorff A."/>
            <person name="Ohm R.A."/>
            <person name="Martin F."/>
            <person name="Silar P."/>
            <person name="Natvig D.O."/>
            <person name="Lalanne C."/>
            <person name="Gautier V."/>
            <person name="Ament-Velasquez S.L."/>
            <person name="Kruys A."/>
            <person name="Hutchinson M.I."/>
            <person name="Powell A.J."/>
            <person name="Barry K."/>
            <person name="Miller A.N."/>
            <person name="Grigoriev I.V."/>
            <person name="Debuchy R."/>
            <person name="Gladieux P."/>
            <person name="Hiltunen Thoren M."/>
            <person name="Johannesson H."/>
        </authorList>
    </citation>
    <scope>NUCLEOTIDE SEQUENCE</scope>
    <source>
        <strain evidence="2">CBS 757.83</strain>
    </source>
</reference>
<protein>
    <submittedName>
        <fullName evidence="2">Uncharacterized protein</fullName>
    </submittedName>
</protein>
<reference evidence="2" key="2">
    <citation type="submission" date="2023-05" db="EMBL/GenBank/DDBJ databases">
        <authorList>
            <consortium name="Lawrence Berkeley National Laboratory"/>
            <person name="Steindorff A."/>
            <person name="Hensen N."/>
            <person name="Bonometti L."/>
            <person name="Westerberg I."/>
            <person name="Brannstrom I.O."/>
            <person name="Guillou S."/>
            <person name="Cros-Aarteil S."/>
            <person name="Calhoun S."/>
            <person name="Haridas S."/>
            <person name="Kuo A."/>
            <person name="Mondo S."/>
            <person name="Pangilinan J."/>
            <person name="Riley R."/>
            <person name="Labutti K."/>
            <person name="Andreopoulos B."/>
            <person name="Lipzen A."/>
            <person name="Chen C."/>
            <person name="Yanf M."/>
            <person name="Daum C."/>
            <person name="Ng V."/>
            <person name="Clum A."/>
            <person name="Ohm R."/>
            <person name="Martin F."/>
            <person name="Silar P."/>
            <person name="Natvig D."/>
            <person name="Lalanne C."/>
            <person name="Gautier V."/>
            <person name="Ament-Velasquez S.L."/>
            <person name="Kruys A."/>
            <person name="Hutchinson M.I."/>
            <person name="Powell A.J."/>
            <person name="Barry K."/>
            <person name="Miller A.N."/>
            <person name="Grigoriev I.V."/>
            <person name="Debuchy R."/>
            <person name="Gladieux P."/>
            <person name="Thoren M.H."/>
            <person name="Johannesson H."/>
        </authorList>
    </citation>
    <scope>NUCLEOTIDE SEQUENCE</scope>
    <source>
        <strain evidence="2">CBS 757.83</strain>
    </source>
</reference>
<name>A0AAN6PYN1_9PEZI</name>
<sequence>MVLAGLLVWTLGREWILVSCGCGIVALYLTFIFSFSSPAIKGVCFFRCSVLIPYLGTLLGTRTCQAAVGLVAVQESYCHLSLDLNTFR</sequence>
<keyword evidence="1" id="KW-0812">Transmembrane</keyword>
<keyword evidence="3" id="KW-1185">Reference proteome</keyword>
<comment type="caution">
    <text evidence="2">The sequence shown here is derived from an EMBL/GenBank/DDBJ whole genome shotgun (WGS) entry which is preliminary data.</text>
</comment>